<accession>A0A9D3Z2I4</accession>
<dbReference type="EMBL" id="JAIWYP010000014">
    <property type="protein sequence ID" value="KAH3709122.1"/>
    <property type="molecule type" value="Genomic_DNA"/>
</dbReference>
<sequence length="150" mass="17291">MQNDRMSIKELGELLKEAYQTLTHAKEAGERFSEEAERTLANANNYIISGEQRLKKKTHVGEQRIKKKTQVGEQRLTKQTHVGQRCLKSKTQTGVEHIERKRQDAEQCLESKIQDSTKRIEYNLQDGIMRMQQAANKATQIEYERGKAGS</sequence>
<protein>
    <submittedName>
        <fullName evidence="2">Uncharacterized protein</fullName>
    </submittedName>
</protein>
<evidence type="ECO:0000313" key="2">
    <source>
        <dbReference type="EMBL" id="KAH3709122.1"/>
    </source>
</evidence>
<evidence type="ECO:0000256" key="1">
    <source>
        <dbReference type="SAM" id="MobiDB-lite"/>
    </source>
</evidence>
<name>A0A9D3Z2I4_DREPO</name>
<comment type="caution">
    <text evidence="2">The sequence shown here is derived from an EMBL/GenBank/DDBJ whole genome shotgun (WGS) entry which is preliminary data.</text>
</comment>
<evidence type="ECO:0000313" key="3">
    <source>
        <dbReference type="Proteomes" id="UP000828390"/>
    </source>
</evidence>
<dbReference type="Proteomes" id="UP000828390">
    <property type="component" value="Unassembled WGS sequence"/>
</dbReference>
<dbReference type="AlphaFoldDB" id="A0A9D3Z2I4"/>
<organism evidence="2 3">
    <name type="scientific">Dreissena polymorpha</name>
    <name type="common">Zebra mussel</name>
    <name type="synonym">Mytilus polymorpha</name>
    <dbReference type="NCBI Taxonomy" id="45954"/>
    <lineage>
        <taxon>Eukaryota</taxon>
        <taxon>Metazoa</taxon>
        <taxon>Spiralia</taxon>
        <taxon>Lophotrochozoa</taxon>
        <taxon>Mollusca</taxon>
        <taxon>Bivalvia</taxon>
        <taxon>Autobranchia</taxon>
        <taxon>Heteroconchia</taxon>
        <taxon>Euheterodonta</taxon>
        <taxon>Imparidentia</taxon>
        <taxon>Neoheterodontei</taxon>
        <taxon>Myida</taxon>
        <taxon>Dreissenoidea</taxon>
        <taxon>Dreissenidae</taxon>
        <taxon>Dreissena</taxon>
    </lineage>
</organism>
<reference evidence="2" key="2">
    <citation type="submission" date="2020-11" db="EMBL/GenBank/DDBJ databases">
        <authorList>
            <person name="McCartney M.A."/>
            <person name="Auch B."/>
            <person name="Kono T."/>
            <person name="Mallez S."/>
            <person name="Becker A."/>
            <person name="Gohl D.M."/>
            <person name="Silverstein K.A.T."/>
            <person name="Koren S."/>
            <person name="Bechman K.B."/>
            <person name="Herman A."/>
            <person name="Abrahante J.E."/>
            <person name="Garbe J."/>
        </authorList>
    </citation>
    <scope>NUCLEOTIDE SEQUENCE</scope>
    <source>
        <strain evidence="2">Duluth1</strain>
        <tissue evidence="2">Whole animal</tissue>
    </source>
</reference>
<reference evidence="2" key="1">
    <citation type="journal article" date="2019" name="bioRxiv">
        <title>The Genome of the Zebra Mussel, Dreissena polymorpha: A Resource for Invasive Species Research.</title>
        <authorList>
            <person name="McCartney M.A."/>
            <person name="Auch B."/>
            <person name="Kono T."/>
            <person name="Mallez S."/>
            <person name="Zhang Y."/>
            <person name="Obille A."/>
            <person name="Becker A."/>
            <person name="Abrahante J.E."/>
            <person name="Garbe J."/>
            <person name="Badalamenti J.P."/>
            <person name="Herman A."/>
            <person name="Mangelson H."/>
            <person name="Liachko I."/>
            <person name="Sullivan S."/>
            <person name="Sone E.D."/>
            <person name="Koren S."/>
            <person name="Silverstein K.A.T."/>
            <person name="Beckman K.B."/>
            <person name="Gohl D.M."/>
        </authorList>
    </citation>
    <scope>NUCLEOTIDE SEQUENCE</scope>
    <source>
        <strain evidence="2">Duluth1</strain>
        <tissue evidence="2">Whole animal</tissue>
    </source>
</reference>
<proteinExistence type="predicted"/>
<keyword evidence="3" id="KW-1185">Reference proteome</keyword>
<feature type="region of interest" description="Disordered" evidence="1">
    <location>
        <begin position="58"/>
        <end position="77"/>
    </location>
</feature>
<gene>
    <name evidence="2" type="ORF">DPMN_068583</name>
</gene>